<dbReference type="Pfam" id="PF00361">
    <property type="entry name" value="Proton_antipo_M"/>
    <property type="match status" value="1"/>
</dbReference>
<evidence type="ECO:0000256" key="8">
    <source>
        <dbReference type="ARBA" id="ARBA00022792"/>
    </source>
</evidence>
<reference evidence="19" key="1">
    <citation type="journal article" date="2005" name="Mol. Phylogenet. Evol.">
        <title>Cenozoic biogeography and evolution in direct-developing frogs of Central America (Leptodactylidae: Eleutherodactylus) as inferred from a phylogenetic analysis of nuclear and mitochondrial genes.</title>
        <authorList>
            <person name="Crawford A.J."/>
            <person name="Smith E.N."/>
        </authorList>
    </citation>
    <scope>NUCLEOTIDE SEQUENCE</scope>
    <source>
        <strain evidence="19">ENS9512</strain>
    </source>
</reference>
<keyword evidence="10 17" id="KW-0249">Electron transport</keyword>
<evidence type="ECO:0000256" key="4">
    <source>
        <dbReference type="ARBA" id="ARBA00021008"/>
    </source>
</evidence>
<evidence type="ECO:0000259" key="18">
    <source>
        <dbReference type="Pfam" id="PF00361"/>
    </source>
</evidence>
<feature type="transmembrane region" description="Helical" evidence="17">
    <location>
        <begin position="321"/>
        <end position="340"/>
    </location>
</feature>
<geneLocation type="mitochondrion" evidence="19"/>
<comment type="subcellular location">
    <subcellularLocation>
        <location evidence="1 17">Mitochondrion inner membrane</location>
        <topology evidence="1 17">Multi-pass membrane protein</topology>
    </subcellularLocation>
</comment>
<accession>Q53ED3</accession>
<feature type="transmembrane region" description="Helical" evidence="17">
    <location>
        <begin position="111"/>
        <end position="133"/>
    </location>
</feature>
<organism evidence="19">
    <name type="scientific">Craugastor saltator</name>
    <dbReference type="NCBI Taxonomy" id="228439"/>
    <lineage>
        <taxon>Eukaryota</taxon>
        <taxon>Metazoa</taxon>
        <taxon>Chordata</taxon>
        <taxon>Craniata</taxon>
        <taxon>Vertebrata</taxon>
        <taxon>Euteleostomi</taxon>
        <taxon>Amphibia</taxon>
        <taxon>Batrachia</taxon>
        <taxon>Anura</taxon>
        <taxon>Neobatrachia</taxon>
        <taxon>Hyloidea</taxon>
        <taxon>Craugastoridae</taxon>
        <taxon>Craugastorinae</taxon>
        <taxon>Craugastor</taxon>
    </lineage>
</organism>
<keyword evidence="5" id="KW-0813">Transport</keyword>
<feature type="transmembrane region" description="Helical" evidence="17">
    <location>
        <begin position="84"/>
        <end position="104"/>
    </location>
</feature>
<name>Q53ED3_9NEOB</name>
<feature type="transmembrane region" description="Helical" evidence="17">
    <location>
        <begin position="278"/>
        <end position="301"/>
    </location>
</feature>
<evidence type="ECO:0000256" key="5">
    <source>
        <dbReference type="ARBA" id="ARBA00022448"/>
    </source>
</evidence>
<evidence type="ECO:0000256" key="17">
    <source>
        <dbReference type="RuleBase" id="RU003403"/>
    </source>
</evidence>
<dbReference type="GO" id="GO:0005743">
    <property type="term" value="C:mitochondrial inner membrane"/>
    <property type="evidence" value="ECO:0007669"/>
    <property type="project" value="UniProtKB-SubCell"/>
</dbReference>
<dbReference type="InterPro" id="IPR050175">
    <property type="entry name" value="Complex_I_Subunit_2"/>
</dbReference>
<keyword evidence="8 17" id="KW-0999">Mitochondrion inner membrane</keyword>
<sequence length="347" mass="38085">MNPISITIIILSLTGGTIIAISGHHWIAAWLGLELNTLAIIPLMIKPPHPRAAEATTKYFLVQTTGSAMMMFSSILNAWMNGDWIVLIGLNPLSTFFLTMALAIKLGMAPFHFWMPDVIQGLTLPTSLVLATWMKLPPVAILTQLSPSLNLELMLSMAVLSTLSGGWGGINQTQLRKILAYSSIAHLGWVAAAVKLCPKLALLNFFVYTVLTSALFLTFIILKTTNMSQLTKAWSNSPMLILATLLTLLSLAGLPPLAGFLPKWLVIQELVKQDLPALAMMLLLSTLLSLFFYLRLAYIMLLMIAPNSVFSAPKWKPSTKFYVAIPITLSVIMAISYPLIKTFLLET</sequence>
<evidence type="ECO:0000256" key="3">
    <source>
        <dbReference type="ARBA" id="ARBA00012944"/>
    </source>
</evidence>
<dbReference type="AlphaFoldDB" id="Q53ED3"/>
<evidence type="ECO:0000256" key="10">
    <source>
        <dbReference type="ARBA" id="ARBA00022982"/>
    </source>
</evidence>
<evidence type="ECO:0000256" key="12">
    <source>
        <dbReference type="ARBA" id="ARBA00023027"/>
    </source>
</evidence>
<keyword evidence="11 17" id="KW-1133">Transmembrane helix</keyword>
<evidence type="ECO:0000256" key="2">
    <source>
        <dbReference type="ARBA" id="ARBA00007012"/>
    </source>
</evidence>
<feature type="transmembrane region" description="Helical" evidence="17">
    <location>
        <begin position="234"/>
        <end position="258"/>
    </location>
</feature>
<feature type="transmembrane region" description="Helical" evidence="17">
    <location>
        <begin position="202"/>
        <end position="222"/>
    </location>
</feature>
<evidence type="ECO:0000256" key="6">
    <source>
        <dbReference type="ARBA" id="ARBA00022660"/>
    </source>
</evidence>
<evidence type="ECO:0000256" key="13">
    <source>
        <dbReference type="ARBA" id="ARBA00023075"/>
    </source>
</evidence>
<evidence type="ECO:0000256" key="11">
    <source>
        <dbReference type="ARBA" id="ARBA00022989"/>
    </source>
</evidence>
<keyword evidence="12 17" id="KW-0520">NAD</keyword>
<keyword evidence="7 17" id="KW-0812">Transmembrane</keyword>
<dbReference type="InterPro" id="IPR003917">
    <property type="entry name" value="NADH_UbQ_OxRdtase_chain2"/>
</dbReference>
<evidence type="ECO:0000256" key="14">
    <source>
        <dbReference type="ARBA" id="ARBA00023128"/>
    </source>
</evidence>
<feature type="domain" description="NADH:quinone oxidoreductase/Mrp antiporter transmembrane" evidence="18">
    <location>
        <begin position="25"/>
        <end position="288"/>
    </location>
</feature>
<evidence type="ECO:0000313" key="19">
    <source>
        <dbReference type="EMBL" id="AAP72080.1"/>
    </source>
</evidence>
<comment type="similarity">
    <text evidence="2 17">Belongs to the complex I subunit 2 family.</text>
</comment>
<evidence type="ECO:0000256" key="9">
    <source>
        <dbReference type="ARBA" id="ARBA00022967"/>
    </source>
</evidence>
<dbReference type="GO" id="GO:0006120">
    <property type="term" value="P:mitochondrial electron transport, NADH to ubiquinone"/>
    <property type="evidence" value="ECO:0007669"/>
    <property type="project" value="InterPro"/>
</dbReference>
<keyword evidence="9 17" id="KW-1278">Translocase</keyword>
<gene>
    <name evidence="19" type="primary">ND2</name>
</gene>
<dbReference type="PANTHER" id="PTHR46552:SF1">
    <property type="entry name" value="NADH-UBIQUINONE OXIDOREDUCTASE CHAIN 2"/>
    <property type="match status" value="1"/>
</dbReference>
<feature type="transmembrane region" description="Helical" evidence="17">
    <location>
        <begin position="153"/>
        <end position="171"/>
    </location>
</feature>
<dbReference type="PRINTS" id="PR01436">
    <property type="entry name" value="NADHDHGNASE2"/>
</dbReference>
<keyword evidence="15 17" id="KW-0472">Membrane</keyword>
<evidence type="ECO:0000256" key="16">
    <source>
        <dbReference type="ARBA" id="ARBA00049551"/>
    </source>
</evidence>
<dbReference type="GO" id="GO:0008137">
    <property type="term" value="F:NADH dehydrogenase (ubiquinone) activity"/>
    <property type="evidence" value="ECO:0007669"/>
    <property type="project" value="UniProtKB-EC"/>
</dbReference>
<keyword evidence="6 17" id="KW-0679">Respiratory chain</keyword>
<comment type="catalytic activity">
    <reaction evidence="16 17">
        <text>a ubiquinone + NADH + 5 H(+)(in) = a ubiquinol + NAD(+) + 4 H(+)(out)</text>
        <dbReference type="Rhea" id="RHEA:29091"/>
        <dbReference type="Rhea" id="RHEA-COMP:9565"/>
        <dbReference type="Rhea" id="RHEA-COMP:9566"/>
        <dbReference type="ChEBI" id="CHEBI:15378"/>
        <dbReference type="ChEBI" id="CHEBI:16389"/>
        <dbReference type="ChEBI" id="CHEBI:17976"/>
        <dbReference type="ChEBI" id="CHEBI:57540"/>
        <dbReference type="ChEBI" id="CHEBI:57945"/>
        <dbReference type="EC" id="7.1.1.2"/>
    </reaction>
</comment>
<evidence type="ECO:0000256" key="7">
    <source>
        <dbReference type="ARBA" id="ARBA00022692"/>
    </source>
</evidence>
<protein>
    <recommendedName>
        <fullName evidence="4 17">NADH-ubiquinone oxidoreductase chain 2</fullName>
        <ecNumber evidence="3 17">7.1.1.2</ecNumber>
    </recommendedName>
</protein>
<dbReference type="EC" id="7.1.1.2" evidence="3 17"/>
<comment type="function">
    <text evidence="17">Core subunit of the mitochondrial membrane respiratory chain NADH dehydrogenase (Complex I) which catalyzes electron transfer from NADH through the respiratory chain, using ubiquinone as an electron acceptor. Essential for the catalytic activity and assembly of complex I.</text>
</comment>
<evidence type="ECO:0000256" key="15">
    <source>
        <dbReference type="ARBA" id="ARBA00023136"/>
    </source>
</evidence>
<dbReference type="PANTHER" id="PTHR46552">
    <property type="entry name" value="NADH-UBIQUINONE OXIDOREDUCTASE CHAIN 2"/>
    <property type="match status" value="1"/>
</dbReference>
<keyword evidence="13 17" id="KW-0830">Ubiquinone</keyword>
<keyword evidence="14 17" id="KW-0496">Mitochondrion</keyword>
<dbReference type="EMBL" id="AY273122">
    <property type="protein sequence ID" value="AAP72080.1"/>
    <property type="molecule type" value="Genomic_DNA"/>
</dbReference>
<proteinExistence type="inferred from homology"/>
<evidence type="ECO:0000256" key="1">
    <source>
        <dbReference type="ARBA" id="ARBA00004448"/>
    </source>
</evidence>
<dbReference type="InterPro" id="IPR001750">
    <property type="entry name" value="ND/Mrp_TM"/>
</dbReference>